<name>A0A059D924_EUCGR</name>
<proteinExistence type="predicted"/>
<sequence>MSNIVYLGCDCYSFKSVTVICQPFPAKGYQQGRVMDNRKLRCTRRKTVKVSNSPTTLLTRNCFASRT</sequence>
<gene>
    <name evidence="1" type="ORF">EUGRSUZ_B03526</name>
</gene>
<dbReference type="InParanoid" id="A0A059D924"/>
<protein>
    <submittedName>
        <fullName evidence="1">Uncharacterized protein</fullName>
    </submittedName>
</protein>
<accession>A0A059D924</accession>
<evidence type="ECO:0000313" key="1">
    <source>
        <dbReference type="EMBL" id="KCW86959.1"/>
    </source>
</evidence>
<organism evidence="1">
    <name type="scientific">Eucalyptus grandis</name>
    <name type="common">Flooded gum</name>
    <dbReference type="NCBI Taxonomy" id="71139"/>
    <lineage>
        <taxon>Eukaryota</taxon>
        <taxon>Viridiplantae</taxon>
        <taxon>Streptophyta</taxon>
        <taxon>Embryophyta</taxon>
        <taxon>Tracheophyta</taxon>
        <taxon>Spermatophyta</taxon>
        <taxon>Magnoliopsida</taxon>
        <taxon>eudicotyledons</taxon>
        <taxon>Gunneridae</taxon>
        <taxon>Pentapetalae</taxon>
        <taxon>rosids</taxon>
        <taxon>malvids</taxon>
        <taxon>Myrtales</taxon>
        <taxon>Myrtaceae</taxon>
        <taxon>Myrtoideae</taxon>
        <taxon>Eucalypteae</taxon>
        <taxon>Eucalyptus</taxon>
    </lineage>
</organism>
<reference evidence="1" key="1">
    <citation type="submission" date="2013-07" db="EMBL/GenBank/DDBJ databases">
        <title>The genome of Eucalyptus grandis.</title>
        <authorList>
            <person name="Schmutz J."/>
            <person name="Hayes R."/>
            <person name="Myburg A."/>
            <person name="Tuskan G."/>
            <person name="Grattapaglia D."/>
            <person name="Rokhsar D.S."/>
        </authorList>
    </citation>
    <scope>NUCLEOTIDE SEQUENCE</scope>
    <source>
        <tissue evidence="1">Leaf extractions</tissue>
    </source>
</reference>
<dbReference type="Gramene" id="KCW86959">
    <property type="protein sequence ID" value="KCW86959"/>
    <property type="gene ID" value="EUGRSUZ_B03526"/>
</dbReference>
<dbReference type="EMBL" id="KK198754">
    <property type="protein sequence ID" value="KCW86959.1"/>
    <property type="molecule type" value="Genomic_DNA"/>
</dbReference>
<dbReference type="AlphaFoldDB" id="A0A059D924"/>